<name>A0A2M7M574_9BACT</name>
<dbReference type="GO" id="GO:0046081">
    <property type="term" value="P:dUTP catabolic process"/>
    <property type="evidence" value="ECO:0007669"/>
    <property type="project" value="InterPro"/>
</dbReference>
<evidence type="ECO:0000256" key="5">
    <source>
        <dbReference type="ARBA" id="ARBA00047686"/>
    </source>
</evidence>
<dbReference type="InterPro" id="IPR008181">
    <property type="entry name" value="dUTPase"/>
</dbReference>
<evidence type="ECO:0000313" key="8">
    <source>
        <dbReference type="Proteomes" id="UP000229703"/>
    </source>
</evidence>
<dbReference type="NCBIfam" id="NF001862">
    <property type="entry name" value="PRK00601.1"/>
    <property type="match status" value="1"/>
</dbReference>
<dbReference type="CDD" id="cd07557">
    <property type="entry name" value="trimeric_dUTPase"/>
    <property type="match status" value="1"/>
</dbReference>
<accession>A0A2M7M574</accession>
<dbReference type="SUPFAM" id="SSF51283">
    <property type="entry name" value="dUTPase-like"/>
    <property type="match status" value="1"/>
</dbReference>
<comment type="similarity">
    <text evidence="1">Belongs to the dUTPase family.</text>
</comment>
<dbReference type="InterPro" id="IPR033704">
    <property type="entry name" value="dUTPase_trimeric"/>
</dbReference>
<feature type="domain" description="dUTPase-like" evidence="6">
    <location>
        <begin position="15"/>
        <end position="142"/>
    </location>
</feature>
<dbReference type="Gene3D" id="2.70.40.10">
    <property type="match status" value="1"/>
</dbReference>
<dbReference type="GO" id="GO:0006226">
    <property type="term" value="P:dUMP biosynthetic process"/>
    <property type="evidence" value="ECO:0007669"/>
    <property type="project" value="InterPro"/>
</dbReference>
<evidence type="ECO:0000259" key="6">
    <source>
        <dbReference type="Pfam" id="PF00692"/>
    </source>
</evidence>
<evidence type="ECO:0000313" key="7">
    <source>
        <dbReference type="EMBL" id="PIX77855.1"/>
    </source>
</evidence>
<dbReference type="PANTHER" id="PTHR11241:SF0">
    <property type="entry name" value="DEOXYURIDINE 5'-TRIPHOSPHATE NUCLEOTIDOHYDROLASE"/>
    <property type="match status" value="1"/>
</dbReference>
<sequence length="144" mass="15842">MQKNDEILYIKRINKFKLPLPAYHKGNGLDLRTSQNITLKPGKKVLVPTGFSIALPKDSIGLIKDRSSLAKKSLHVLAGVIDEDYRGEIGILLINLGKETFHAEKGSRIAQLLILPTKKVKVVEKKKLSLTSRGKNGWGSSGLS</sequence>
<keyword evidence="3" id="KW-0378">Hydrolase</keyword>
<dbReference type="GO" id="GO:0000287">
    <property type="term" value="F:magnesium ion binding"/>
    <property type="evidence" value="ECO:0007669"/>
    <property type="project" value="InterPro"/>
</dbReference>
<evidence type="ECO:0000256" key="2">
    <source>
        <dbReference type="ARBA" id="ARBA00012379"/>
    </source>
</evidence>
<evidence type="ECO:0000256" key="1">
    <source>
        <dbReference type="ARBA" id="ARBA00006581"/>
    </source>
</evidence>
<gene>
    <name evidence="7" type="ORF">COZ37_00515</name>
</gene>
<dbReference type="EC" id="3.6.1.23" evidence="2"/>
<comment type="catalytic activity">
    <reaction evidence="5">
        <text>dUTP + H2O = dUMP + diphosphate + H(+)</text>
        <dbReference type="Rhea" id="RHEA:10248"/>
        <dbReference type="ChEBI" id="CHEBI:15377"/>
        <dbReference type="ChEBI" id="CHEBI:15378"/>
        <dbReference type="ChEBI" id="CHEBI:33019"/>
        <dbReference type="ChEBI" id="CHEBI:61555"/>
        <dbReference type="ChEBI" id="CHEBI:246422"/>
        <dbReference type="EC" id="3.6.1.23"/>
    </reaction>
</comment>
<dbReference type="PANTHER" id="PTHR11241">
    <property type="entry name" value="DEOXYURIDINE 5'-TRIPHOSPHATE NUCLEOTIDOHYDROLASE"/>
    <property type="match status" value="1"/>
</dbReference>
<comment type="caution">
    <text evidence="7">The sequence shown here is derived from an EMBL/GenBank/DDBJ whole genome shotgun (WGS) entry which is preliminary data.</text>
</comment>
<evidence type="ECO:0000256" key="3">
    <source>
        <dbReference type="ARBA" id="ARBA00022801"/>
    </source>
</evidence>
<protein>
    <recommendedName>
        <fullName evidence="2">dUTP diphosphatase</fullName>
        <ecNumber evidence="2">3.6.1.23</ecNumber>
    </recommendedName>
</protein>
<dbReference type="Pfam" id="PF00692">
    <property type="entry name" value="dUTPase"/>
    <property type="match status" value="1"/>
</dbReference>
<dbReference type="Proteomes" id="UP000229703">
    <property type="component" value="Unassembled WGS sequence"/>
</dbReference>
<dbReference type="AlphaFoldDB" id="A0A2M7M574"/>
<keyword evidence="4" id="KW-0546">Nucleotide metabolism</keyword>
<dbReference type="EMBL" id="PFJK01000021">
    <property type="protein sequence ID" value="PIX77855.1"/>
    <property type="molecule type" value="Genomic_DNA"/>
</dbReference>
<dbReference type="NCBIfam" id="TIGR00576">
    <property type="entry name" value="dut"/>
    <property type="match status" value="1"/>
</dbReference>
<dbReference type="InterPro" id="IPR029054">
    <property type="entry name" value="dUTPase-like"/>
</dbReference>
<reference evidence="8" key="1">
    <citation type="submission" date="2017-09" db="EMBL/GenBank/DDBJ databases">
        <title>Depth-based differentiation of microbial function through sediment-hosted aquifers and enrichment of novel symbionts in the deep terrestrial subsurface.</title>
        <authorList>
            <person name="Probst A.J."/>
            <person name="Ladd B."/>
            <person name="Jarett J.K."/>
            <person name="Geller-Mcgrath D.E."/>
            <person name="Sieber C.M.K."/>
            <person name="Emerson J.B."/>
            <person name="Anantharaman K."/>
            <person name="Thomas B.C."/>
            <person name="Malmstrom R."/>
            <person name="Stieglmeier M."/>
            <person name="Klingl A."/>
            <person name="Woyke T."/>
            <person name="Ryan C.M."/>
            <person name="Banfield J.F."/>
        </authorList>
    </citation>
    <scope>NUCLEOTIDE SEQUENCE [LARGE SCALE GENOMIC DNA]</scope>
</reference>
<dbReference type="InterPro" id="IPR036157">
    <property type="entry name" value="dUTPase-like_sf"/>
</dbReference>
<dbReference type="GO" id="GO:0004170">
    <property type="term" value="F:dUTP diphosphatase activity"/>
    <property type="evidence" value="ECO:0007669"/>
    <property type="project" value="UniProtKB-EC"/>
</dbReference>
<organism evidence="7 8">
    <name type="scientific">bacterium (Candidatus Ratteibacteria) CG_4_10_14_3_um_filter_41_18</name>
    <dbReference type="NCBI Taxonomy" id="2014287"/>
    <lineage>
        <taxon>Bacteria</taxon>
        <taxon>Candidatus Ratteibacteria</taxon>
    </lineage>
</organism>
<evidence type="ECO:0000256" key="4">
    <source>
        <dbReference type="ARBA" id="ARBA00023080"/>
    </source>
</evidence>
<proteinExistence type="inferred from homology"/>